<dbReference type="Gene3D" id="3.40.190.290">
    <property type="match status" value="1"/>
</dbReference>
<dbReference type="PANTHER" id="PTHR30126:SF40">
    <property type="entry name" value="HTH-TYPE TRANSCRIPTIONAL REGULATOR GLTR"/>
    <property type="match status" value="1"/>
</dbReference>
<evidence type="ECO:0000259" key="6">
    <source>
        <dbReference type="PROSITE" id="PS50931"/>
    </source>
</evidence>
<keyword evidence="3" id="KW-0805">Transcription regulation</keyword>
<dbReference type="SUPFAM" id="SSF53850">
    <property type="entry name" value="Periplasmic binding protein-like II"/>
    <property type="match status" value="1"/>
</dbReference>
<name>A0ABS5FEP8_9BRAD</name>
<accession>A0ABS5FEP8</accession>
<dbReference type="PANTHER" id="PTHR30126">
    <property type="entry name" value="HTH-TYPE TRANSCRIPTIONAL REGULATOR"/>
    <property type="match status" value="1"/>
</dbReference>
<reference evidence="8" key="1">
    <citation type="journal article" date="2021" name="ISME J.">
        <title>Evolutionary origin and ecological implication of a unique nif island in free-living Bradyrhizobium lineages.</title>
        <authorList>
            <person name="Tao J."/>
        </authorList>
    </citation>
    <scope>NUCLEOTIDE SEQUENCE [LARGE SCALE GENOMIC DNA]</scope>
    <source>
        <strain evidence="8">SZCCT0434</strain>
    </source>
</reference>
<dbReference type="RefSeq" id="WP_212492214.1">
    <property type="nucleotide sequence ID" value="NZ_JAFCJH010000006.1"/>
</dbReference>
<dbReference type="InterPro" id="IPR036390">
    <property type="entry name" value="WH_DNA-bd_sf"/>
</dbReference>
<evidence type="ECO:0000256" key="2">
    <source>
        <dbReference type="ARBA" id="ARBA00009437"/>
    </source>
</evidence>
<protein>
    <submittedName>
        <fullName evidence="7">LysR family transcriptional regulator</fullName>
    </submittedName>
</protein>
<sequence>MVELRTLAYFVTSCRATSFARAADELDIAVSTLSTTLKALGEELGVTLFRRSNNTLYPTEAARTLMRAAEPLLVAETFARRHVAASGETRLRHLVVDVHLTFTIGGVSKALRLAIDRMAVERPDTFVDPQWKDERDFPHVTTIADDWSGLDRSQVTIALSDAAQRKTRHEIVVLSDPWVFALRLPASTRKAPGAAELLSGRIVVPMLAAPLVEQADRYFSRHKITGVRFLNDHPGDLPRTLDDYADAALFVPRSLMSPRLGLSNVVLVNLEHGLTMELVARSAEPNPMTNLFVRHLKRALAAERPGRPERPVVSLRQIHYFNLIHRVRRVSAAARGANISQPALSEQLHKLEKSVGGALFERKGDGVVPTTKGDRFARFATMIEAGSRRLSASDHSATLAQGRRIVVGILPSVNQHGFLVNRIADAAVEIRARYPALKLVFQEAPNGTLQDWVIRGLVGVAVVETALPHMPRLPLGSSEGLAAIAHRSHRLLPGGPVRLADLIQLKLALPTNRFGLRQLLENAAVERDLKIQPVMEIDALPMAVSLLARLPVCTVLPASAVAREIESGDLVAHPIIEPTIARRLYVIYSGERTLSEPERGLVNILRRRLSESQAADQDGADQRRCRD</sequence>
<dbReference type="EMBL" id="JAFCJH010000006">
    <property type="protein sequence ID" value="MBR0795276.1"/>
    <property type="molecule type" value="Genomic_DNA"/>
</dbReference>
<dbReference type="Gene3D" id="1.10.10.10">
    <property type="entry name" value="Winged helix-like DNA-binding domain superfamily/Winged helix DNA-binding domain"/>
    <property type="match status" value="2"/>
</dbReference>
<dbReference type="Pfam" id="PF00126">
    <property type="entry name" value="HTH_1"/>
    <property type="match status" value="2"/>
</dbReference>
<keyword evidence="4" id="KW-0238">DNA-binding</keyword>
<evidence type="ECO:0000313" key="8">
    <source>
        <dbReference type="Proteomes" id="UP001315278"/>
    </source>
</evidence>
<evidence type="ECO:0000313" key="7">
    <source>
        <dbReference type="EMBL" id="MBR0795276.1"/>
    </source>
</evidence>
<evidence type="ECO:0000256" key="5">
    <source>
        <dbReference type="ARBA" id="ARBA00023163"/>
    </source>
</evidence>
<evidence type="ECO:0000256" key="4">
    <source>
        <dbReference type="ARBA" id="ARBA00023125"/>
    </source>
</evidence>
<evidence type="ECO:0000256" key="3">
    <source>
        <dbReference type="ARBA" id="ARBA00023015"/>
    </source>
</evidence>
<dbReference type="PROSITE" id="PS50931">
    <property type="entry name" value="HTH_LYSR"/>
    <property type="match status" value="2"/>
</dbReference>
<dbReference type="Pfam" id="PF03466">
    <property type="entry name" value="LysR_substrate"/>
    <property type="match status" value="1"/>
</dbReference>
<evidence type="ECO:0000256" key="1">
    <source>
        <dbReference type="ARBA" id="ARBA00003502"/>
    </source>
</evidence>
<keyword evidence="8" id="KW-1185">Reference proteome</keyword>
<gene>
    <name evidence="7" type="ORF">JQ615_07745</name>
</gene>
<organism evidence="7 8">
    <name type="scientific">Bradyrhizobium jicamae</name>
    <dbReference type="NCBI Taxonomy" id="280332"/>
    <lineage>
        <taxon>Bacteria</taxon>
        <taxon>Pseudomonadati</taxon>
        <taxon>Pseudomonadota</taxon>
        <taxon>Alphaproteobacteria</taxon>
        <taxon>Hyphomicrobiales</taxon>
        <taxon>Nitrobacteraceae</taxon>
        <taxon>Bradyrhizobium</taxon>
    </lineage>
</organism>
<comment type="caution">
    <text evidence="7">The sequence shown here is derived from an EMBL/GenBank/DDBJ whole genome shotgun (WGS) entry which is preliminary data.</text>
</comment>
<dbReference type="PRINTS" id="PR00039">
    <property type="entry name" value="HTHLYSR"/>
</dbReference>
<feature type="domain" description="HTH lysR-type" evidence="6">
    <location>
        <begin position="2"/>
        <end position="59"/>
    </location>
</feature>
<comment type="similarity">
    <text evidence="2">Belongs to the LysR transcriptional regulatory family.</text>
</comment>
<proteinExistence type="inferred from homology"/>
<dbReference type="Proteomes" id="UP001315278">
    <property type="component" value="Unassembled WGS sequence"/>
</dbReference>
<feature type="domain" description="HTH lysR-type" evidence="6">
    <location>
        <begin position="313"/>
        <end position="370"/>
    </location>
</feature>
<dbReference type="InterPro" id="IPR005119">
    <property type="entry name" value="LysR_subst-bd"/>
</dbReference>
<dbReference type="InterPro" id="IPR000847">
    <property type="entry name" value="LysR_HTH_N"/>
</dbReference>
<dbReference type="SUPFAM" id="SSF46785">
    <property type="entry name" value="Winged helix' DNA-binding domain"/>
    <property type="match status" value="2"/>
</dbReference>
<keyword evidence="5" id="KW-0804">Transcription</keyword>
<comment type="function">
    <text evidence="1">NodD regulates the expression of the nodABCFE genes which encode other nodulation proteins. NodD is also a negative regulator of its own expression. Binds flavonoids as inducers.</text>
</comment>
<dbReference type="InterPro" id="IPR036388">
    <property type="entry name" value="WH-like_DNA-bd_sf"/>
</dbReference>